<name>G2Z425_FLABF</name>
<gene>
    <name evidence="1" type="ordered locus">FBFL15_0217</name>
</gene>
<dbReference type="KEGG" id="fbr:FBFL15_0217"/>
<dbReference type="AlphaFoldDB" id="G2Z425"/>
<dbReference type="RefSeq" id="WP_014082844.1">
    <property type="nucleotide sequence ID" value="NC_016001.1"/>
</dbReference>
<protein>
    <submittedName>
        <fullName evidence="1">Probable truncated plasmid stabilization system protein</fullName>
    </submittedName>
</protein>
<dbReference type="EMBL" id="FQ859183">
    <property type="protein sequence ID" value="CCB68364.1"/>
    <property type="molecule type" value="Genomic_DNA"/>
</dbReference>
<proteinExistence type="predicted"/>
<keyword evidence="2" id="KW-1185">Reference proteome</keyword>
<accession>G2Z425</accession>
<dbReference type="HOGENOM" id="CLU_147162_7_1_10"/>
<sequence>MNLVKKAAKKIDEYNYKSQWNQVLNILEPNPFFRFRHKKTRAIPLKTSPYLVSFEVHKNGSIVYVYSVFHTAQNPTQNPK</sequence>
<organism evidence="1 2">
    <name type="scientific">Flavobacterium branchiophilum (strain FL-15)</name>
    <dbReference type="NCBI Taxonomy" id="1034807"/>
    <lineage>
        <taxon>Bacteria</taxon>
        <taxon>Pseudomonadati</taxon>
        <taxon>Bacteroidota</taxon>
        <taxon>Flavobacteriia</taxon>
        <taxon>Flavobacteriales</taxon>
        <taxon>Flavobacteriaceae</taxon>
        <taxon>Flavobacterium</taxon>
    </lineage>
</organism>
<evidence type="ECO:0000313" key="2">
    <source>
        <dbReference type="Proteomes" id="UP000009186"/>
    </source>
</evidence>
<reference evidence="1 2" key="1">
    <citation type="journal article" date="2011" name="Appl. Environ. Microbiol.">
        <title>Complete genome sequence of the fish pathogen Flavobacterium branchiophilum.</title>
        <authorList>
            <consortium name="1:IP"/>
            <consortium name="Microbial Evolutionary Genomics,F-75015 Paris"/>
            <consortium name="France 2:CNRS"/>
            <consortium name="URA2171"/>
            <consortium name="F-75015 Paris,France 3:Unite de Virologie et Immunologie Mol."/>
            <consortium name="INRA,78352 Jouy en Josas Cedex"/>
            <consortium name="France. 4:Unite de Mathemathique"/>
            <consortium name="Informatique et Genome,INRA"/>
            <consortium name="78352 Jouy en Josas Cedex"/>
            <consortium name="France. 5:CEA/Genoscope"/>
            <consortium name="Evry"/>
            <consortium name="France"/>
            <person name="Touchon M."/>
            <person name="Barbier P."/>
            <person name="Bernardet J.F."/>
            <person name="Loux V."/>
            <person name="Vacherie B."/>
            <person name="Barbe V."/>
            <person name="Rocha E.P."/>
            <person name="Duchaud E."/>
        </authorList>
    </citation>
    <scope>NUCLEOTIDE SEQUENCE [LARGE SCALE GENOMIC DNA]</scope>
    <source>
        <strain evidence="1 2">FL-15</strain>
    </source>
</reference>
<evidence type="ECO:0000313" key="1">
    <source>
        <dbReference type="EMBL" id="CCB68364.1"/>
    </source>
</evidence>
<dbReference type="Proteomes" id="UP000009186">
    <property type="component" value="Chromosome"/>
</dbReference>